<sequence>MTVREIAKAIYVINNHAKNAPELYSVKDRAIKQLLKEGRAHKLGLHYSQNLGKTFRRLYVVIRVDDFIFHLPSTKEDRKTLEVFESNPNHHNPQVSMSLDRAKQILKIFYPQPKPSVVQKHPTPKPYTPYIGLSTYLNGNKK</sequence>
<dbReference type="EMBL" id="JAUHTR010000002">
    <property type="protein sequence ID" value="MDN4523962.1"/>
    <property type="molecule type" value="Genomic_DNA"/>
</dbReference>
<dbReference type="InterPro" id="IPR025552">
    <property type="entry name" value="YkyB"/>
</dbReference>
<evidence type="ECO:0000313" key="2">
    <source>
        <dbReference type="Proteomes" id="UP001172721"/>
    </source>
</evidence>
<comment type="caution">
    <text evidence="1">The sequence shown here is derived from an EMBL/GenBank/DDBJ whole genome shotgun (WGS) entry which is preliminary data.</text>
</comment>
<gene>
    <name evidence="1" type="ORF">QYB97_05720</name>
</gene>
<accession>A0ABT8HT57</accession>
<evidence type="ECO:0000313" key="1">
    <source>
        <dbReference type="EMBL" id="MDN4523962.1"/>
    </source>
</evidence>
<proteinExistence type="predicted"/>
<dbReference type="RefSeq" id="WP_301165018.1">
    <property type="nucleotide sequence ID" value="NZ_JAUHTR010000002.1"/>
</dbReference>
<name>A0ABT8HT57_9BACL</name>
<dbReference type="Proteomes" id="UP001172721">
    <property type="component" value="Unassembled WGS sequence"/>
</dbReference>
<reference evidence="1" key="1">
    <citation type="submission" date="2023-07" db="EMBL/GenBank/DDBJ databases">
        <title>Fictibacillus sp. isolated from freshwater pond.</title>
        <authorList>
            <person name="Kirdat K."/>
            <person name="Bhat A."/>
            <person name="Mourya A."/>
            <person name="Yadav A."/>
        </authorList>
    </citation>
    <scope>NUCLEOTIDE SEQUENCE</scope>
    <source>
        <strain evidence="1">NE201</strain>
    </source>
</reference>
<dbReference type="Pfam" id="PF14177">
    <property type="entry name" value="YkyB"/>
    <property type="match status" value="1"/>
</dbReference>
<keyword evidence="2" id="KW-1185">Reference proteome</keyword>
<protein>
    <submittedName>
        <fullName evidence="1">YkyB family protein</fullName>
    </submittedName>
</protein>
<organism evidence="1 2">
    <name type="scientific">Fictibacillus fluitans</name>
    <dbReference type="NCBI Taxonomy" id="3058422"/>
    <lineage>
        <taxon>Bacteria</taxon>
        <taxon>Bacillati</taxon>
        <taxon>Bacillota</taxon>
        <taxon>Bacilli</taxon>
        <taxon>Bacillales</taxon>
        <taxon>Fictibacillaceae</taxon>
        <taxon>Fictibacillus</taxon>
    </lineage>
</organism>